<name>A0A5B7IIL0_PORTR</name>
<evidence type="ECO:0000256" key="1">
    <source>
        <dbReference type="SAM" id="MobiDB-lite"/>
    </source>
</evidence>
<evidence type="ECO:0000313" key="3">
    <source>
        <dbReference type="EMBL" id="MPC80638.1"/>
    </source>
</evidence>
<protein>
    <submittedName>
        <fullName evidence="3">Uncharacterized protein</fullName>
    </submittedName>
</protein>
<sequence length="78" mass="7904">MLCAAAGLAACVVAGQTGATTGAASPPTDQQRWEQCQPERQRHIQPVCTCRPGQSTAGHGEGAAGGPRAATNFAEIMP</sequence>
<keyword evidence="4" id="KW-1185">Reference proteome</keyword>
<evidence type="ECO:0000313" key="4">
    <source>
        <dbReference type="Proteomes" id="UP000324222"/>
    </source>
</evidence>
<evidence type="ECO:0000256" key="2">
    <source>
        <dbReference type="SAM" id="SignalP"/>
    </source>
</evidence>
<reference evidence="3 4" key="1">
    <citation type="submission" date="2019-05" db="EMBL/GenBank/DDBJ databases">
        <title>Another draft genome of Portunus trituberculatus and its Hox gene families provides insights of decapod evolution.</title>
        <authorList>
            <person name="Jeong J.-H."/>
            <person name="Song I."/>
            <person name="Kim S."/>
            <person name="Choi T."/>
            <person name="Kim D."/>
            <person name="Ryu S."/>
            <person name="Kim W."/>
        </authorList>
    </citation>
    <scope>NUCLEOTIDE SEQUENCE [LARGE SCALE GENOMIC DNA]</scope>
    <source>
        <tissue evidence="3">Muscle</tissue>
    </source>
</reference>
<feature type="chain" id="PRO_5022976697" evidence="2">
    <location>
        <begin position="20"/>
        <end position="78"/>
    </location>
</feature>
<dbReference type="AlphaFoldDB" id="A0A5B7IIL0"/>
<gene>
    <name evidence="3" type="ORF">E2C01_075223</name>
</gene>
<dbReference type="Proteomes" id="UP000324222">
    <property type="component" value="Unassembled WGS sequence"/>
</dbReference>
<dbReference type="EMBL" id="VSRR010054584">
    <property type="protein sequence ID" value="MPC80638.1"/>
    <property type="molecule type" value="Genomic_DNA"/>
</dbReference>
<accession>A0A5B7IIL0</accession>
<feature type="signal peptide" evidence="2">
    <location>
        <begin position="1"/>
        <end position="19"/>
    </location>
</feature>
<comment type="caution">
    <text evidence="3">The sequence shown here is derived from an EMBL/GenBank/DDBJ whole genome shotgun (WGS) entry which is preliminary data.</text>
</comment>
<feature type="region of interest" description="Disordered" evidence="1">
    <location>
        <begin position="51"/>
        <end position="78"/>
    </location>
</feature>
<proteinExistence type="predicted"/>
<organism evidence="3 4">
    <name type="scientific">Portunus trituberculatus</name>
    <name type="common">Swimming crab</name>
    <name type="synonym">Neptunus trituberculatus</name>
    <dbReference type="NCBI Taxonomy" id="210409"/>
    <lineage>
        <taxon>Eukaryota</taxon>
        <taxon>Metazoa</taxon>
        <taxon>Ecdysozoa</taxon>
        <taxon>Arthropoda</taxon>
        <taxon>Crustacea</taxon>
        <taxon>Multicrustacea</taxon>
        <taxon>Malacostraca</taxon>
        <taxon>Eumalacostraca</taxon>
        <taxon>Eucarida</taxon>
        <taxon>Decapoda</taxon>
        <taxon>Pleocyemata</taxon>
        <taxon>Brachyura</taxon>
        <taxon>Eubrachyura</taxon>
        <taxon>Portunoidea</taxon>
        <taxon>Portunidae</taxon>
        <taxon>Portuninae</taxon>
        <taxon>Portunus</taxon>
    </lineage>
</organism>
<keyword evidence="2" id="KW-0732">Signal</keyword>